<evidence type="ECO:0000313" key="2">
    <source>
        <dbReference type="EMBL" id="OAY50821.1"/>
    </source>
</evidence>
<accession>A0A2C9VWZ9</accession>
<proteinExistence type="predicted"/>
<keyword evidence="1" id="KW-0812">Transmembrane</keyword>
<sequence>MSRFACAGKILMRRELLIWIFLLFSIRGFCLQVIFAEDRNA</sequence>
<evidence type="ECO:0000256" key="1">
    <source>
        <dbReference type="SAM" id="Phobius"/>
    </source>
</evidence>
<reference evidence="2" key="1">
    <citation type="submission" date="2016-02" db="EMBL/GenBank/DDBJ databases">
        <title>WGS assembly of Manihot esculenta.</title>
        <authorList>
            <person name="Bredeson J.V."/>
            <person name="Prochnik S.E."/>
            <person name="Lyons J.B."/>
            <person name="Schmutz J."/>
            <person name="Grimwood J."/>
            <person name="Vrebalov J."/>
            <person name="Bart R.S."/>
            <person name="Amuge T."/>
            <person name="Ferguson M.E."/>
            <person name="Green R."/>
            <person name="Putnam N."/>
            <person name="Stites J."/>
            <person name="Rounsley S."/>
            <person name="Rokhsar D.S."/>
        </authorList>
    </citation>
    <scope>NUCLEOTIDE SEQUENCE [LARGE SCALE GENOMIC DNA]</scope>
    <source>
        <tissue evidence="2">Leaf</tissue>
    </source>
</reference>
<keyword evidence="1" id="KW-0472">Membrane</keyword>
<dbReference type="EMBL" id="CM004391">
    <property type="protein sequence ID" value="OAY50821.1"/>
    <property type="molecule type" value="Genomic_DNA"/>
</dbReference>
<protein>
    <submittedName>
        <fullName evidence="2">Uncharacterized protein</fullName>
    </submittedName>
</protein>
<dbReference type="AlphaFoldDB" id="A0A2C9VWZ9"/>
<keyword evidence="1" id="KW-1133">Transmembrane helix</keyword>
<gene>
    <name evidence="2" type="ORF">MANES_05G164800</name>
</gene>
<organism evidence="2">
    <name type="scientific">Manihot esculenta</name>
    <name type="common">Cassava</name>
    <name type="synonym">Jatropha manihot</name>
    <dbReference type="NCBI Taxonomy" id="3983"/>
    <lineage>
        <taxon>Eukaryota</taxon>
        <taxon>Viridiplantae</taxon>
        <taxon>Streptophyta</taxon>
        <taxon>Embryophyta</taxon>
        <taxon>Tracheophyta</taxon>
        <taxon>Spermatophyta</taxon>
        <taxon>Magnoliopsida</taxon>
        <taxon>eudicotyledons</taxon>
        <taxon>Gunneridae</taxon>
        <taxon>Pentapetalae</taxon>
        <taxon>rosids</taxon>
        <taxon>fabids</taxon>
        <taxon>Malpighiales</taxon>
        <taxon>Euphorbiaceae</taxon>
        <taxon>Crotonoideae</taxon>
        <taxon>Manihoteae</taxon>
        <taxon>Manihot</taxon>
    </lineage>
</organism>
<name>A0A2C9VWZ9_MANES</name>
<feature type="transmembrane region" description="Helical" evidence="1">
    <location>
        <begin position="16"/>
        <end position="35"/>
    </location>
</feature>